<proteinExistence type="predicted"/>
<reference evidence="2" key="1">
    <citation type="journal article" date="2024" name="Proc. Natl. Acad. Sci. U.S.A.">
        <title>Extraordinary preservation of gene collinearity over three hundred million years revealed in homosporous lycophytes.</title>
        <authorList>
            <person name="Li C."/>
            <person name="Wickell D."/>
            <person name="Kuo L.Y."/>
            <person name="Chen X."/>
            <person name="Nie B."/>
            <person name="Liao X."/>
            <person name="Peng D."/>
            <person name="Ji J."/>
            <person name="Jenkins J."/>
            <person name="Williams M."/>
            <person name="Shu S."/>
            <person name="Plott C."/>
            <person name="Barry K."/>
            <person name="Rajasekar S."/>
            <person name="Grimwood J."/>
            <person name="Han X."/>
            <person name="Sun S."/>
            <person name="Hou Z."/>
            <person name="He W."/>
            <person name="Dai G."/>
            <person name="Sun C."/>
            <person name="Schmutz J."/>
            <person name="Leebens-Mack J.H."/>
            <person name="Li F.W."/>
            <person name="Wang L."/>
        </authorList>
    </citation>
    <scope>NUCLEOTIDE SEQUENCE [LARGE SCALE GENOMIC DNA]</scope>
    <source>
        <strain evidence="2">cv. PW_Plant_1</strain>
    </source>
</reference>
<evidence type="ECO:0000313" key="1">
    <source>
        <dbReference type="EMBL" id="KAJ7517636.1"/>
    </source>
</evidence>
<keyword evidence="2" id="KW-1185">Reference proteome</keyword>
<name>A0ACC2AJI2_DIPCM</name>
<organism evidence="1 2">
    <name type="scientific">Diphasiastrum complanatum</name>
    <name type="common">Issler's clubmoss</name>
    <name type="synonym">Lycopodium complanatum</name>
    <dbReference type="NCBI Taxonomy" id="34168"/>
    <lineage>
        <taxon>Eukaryota</taxon>
        <taxon>Viridiplantae</taxon>
        <taxon>Streptophyta</taxon>
        <taxon>Embryophyta</taxon>
        <taxon>Tracheophyta</taxon>
        <taxon>Lycopodiopsida</taxon>
        <taxon>Lycopodiales</taxon>
        <taxon>Lycopodiaceae</taxon>
        <taxon>Lycopodioideae</taxon>
        <taxon>Diphasiastrum</taxon>
    </lineage>
</organism>
<gene>
    <name evidence="1" type="ORF">O6H91_21G032500</name>
</gene>
<protein>
    <submittedName>
        <fullName evidence="1">Uncharacterized protein</fullName>
    </submittedName>
</protein>
<evidence type="ECO:0000313" key="2">
    <source>
        <dbReference type="Proteomes" id="UP001162992"/>
    </source>
</evidence>
<dbReference type="EMBL" id="CM055112">
    <property type="protein sequence ID" value="KAJ7517636.1"/>
    <property type="molecule type" value="Genomic_DNA"/>
</dbReference>
<comment type="caution">
    <text evidence="1">The sequence shown here is derived from an EMBL/GenBank/DDBJ whole genome shotgun (WGS) entry which is preliminary data.</text>
</comment>
<dbReference type="Proteomes" id="UP001162992">
    <property type="component" value="Chromosome 21"/>
</dbReference>
<sequence length="116" mass="11982">MKVAMVAAAALALLAVLAMSPAVRSADCNTITNLLAAPCLQYVVGSSSSLPTPQSNCCGAVSQLTPDQACKCLVGQMQNAPAWLNTNKAKAIPRACGRNFDINSCPCKKCFSLCSS</sequence>
<accession>A0ACC2AJI2</accession>